<dbReference type="InterPro" id="IPR052574">
    <property type="entry name" value="CDIRP"/>
</dbReference>
<keyword evidence="1" id="KW-0433">Leucine-rich repeat</keyword>
<evidence type="ECO:0000256" key="2">
    <source>
        <dbReference type="ARBA" id="ARBA00022729"/>
    </source>
</evidence>
<gene>
    <name evidence="7" type="ORF">LG45_05625</name>
</gene>
<proteinExistence type="predicted"/>
<evidence type="ECO:0000256" key="3">
    <source>
        <dbReference type="ARBA" id="ARBA00022737"/>
    </source>
</evidence>
<keyword evidence="2 4" id="KW-0732">Signal</keyword>
<comment type="caution">
    <text evidence="7">The sequence shown here is derived from an EMBL/GenBank/DDBJ whole genome shotgun (WGS) entry which is preliminary data.</text>
</comment>
<sequence length="767" mass="85008">MKKLYFSLLTLLLCFVANAQIVNIPDPVFKAKLLSATYSNGIASSDTPYYNPLNNTWSGTSSTVIDTNNDGEIQLSEASVIKMLLISNSSITNLTGIESFQNLVYFKCDHNLITNLNISNSLNLRYLECNYNQLSNLNVANLSNLMFLYCNYNELPSLDVSDLTSLERLECKDNLLVSLDFSGISNVKYLFCPFNPMTSLNVSSLVLLNYLHCGSMNLQNINLQNSINLDYLQIDYNNLTSLDISNCTNLATLHANSNELISLNIKNNNMFYYNNTFSIHNNPTLQYVCVDESELTQIQGFMNQYPNCQVNSYCSFTPGGTFYNIQGNTYYDFNTNGCDINDTVYSNLKLNITDGTNSGVIISNSSGNYSIPLSAGTYTLTPQFENPSYYSISPISSTITVPGTVNPITQNFCITANGVHSDLETYILPLNAARPGFDASYIIKYKNKGNQVENATLVFNYDDNVLDLVSASNFPVQSTGSLSWNLGSLNPFQQGGFLVTLNLNSPMETPALNSGNILNYTSVINSSNIDEIPIDNNHTLNQTVVNSYDPNDKTCLEGTTINPSMIGEYVHYQIRFENTGTFPAENIVVKDMIDTTKFDITTLQITDASHSCVTRITNPNKVEFIFEDINLPFDDATNDGYVVFKIKTKSTLVVGNTISNLANIYFDYNFPIVTNTATSTFQVLATNEFDSNNALTLYPIPVKDNLNFSFKNNEITSSISIYNLLGQLIQTVTNPSNSIDVSNLQSGSYLIKVSTDKGISSGKFVKE</sequence>
<evidence type="ECO:0000256" key="4">
    <source>
        <dbReference type="SAM" id="SignalP"/>
    </source>
</evidence>
<dbReference type="Pfam" id="PF18962">
    <property type="entry name" value="Por_Secre_tail"/>
    <property type="match status" value="1"/>
</dbReference>
<organism evidence="7 8">
    <name type="scientific">Flavobacterium aquatile LMG 4008 = ATCC 11947</name>
    <dbReference type="NCBI Taxonomy" id="1453498"/>
    <lineage>
        <taxon>Bacteria</taxon>
        <taxon>Pseudomonadati</taxon>
        <taxon>Bacteroidota</taxon>
        <taxon>Flavobacteriia</taxon>
        <taxon>Flavobacteriales</taxon>
        <taxon>Flavobacteriaceae</taxon>
        <taxon>Flavobacterium</taxon>
    </lineage>
</organism>
<dbReference type="PANTHER" id="PTHR47566:SF1">
    <property type="entry name" value="PROTEIN NUD1"/>
    <property type="match status" value="1"/>
</dbReference>
<feature type="domain" description="Secretion system C-terminal sorting" evidence="5">
    <location>
        <begin position="697"/>
        <end position="764"/>
    </location>
</feature>
<evidence type="ECO:0000259" key="5">
    <source>
        <dbReference type="Pfam" id="PF18962"/>
    </source>
</evidence>
<dbReference type="InterPro" id="IPR055353">
    <property type="entry name" value="DUF7619"/>
</dbReference>
<reference evidence="7 8" key="1">
    <citation type="submission" date="2014-09" db="EMBL/GenBank/DDBJ databases">
        <title>Whole Genome Shotgun of Flavobacterium aquatile LMG 4008.</title>
        <authorList>
            <person name="Gale A.N."/>
            <person name="Pipes S.E."/>
            <person name="Newman J.D."/>
        </authorList>
    </citation>
    <scope>NUCLEOTIDE SEQUENCE [LARGE SCALE GENOMIC DNA]</scope>
    <source>
        <strain evidence="7 8">LMG 4008</strain>
    </source>
</reference>
<dbReference type="NCBIfam" id="TIGR01451">
    <property type="entry name" value="B_ant_repeat"/>
    <property type="match status" value="1"/>
</dbReference>
<keyword evidence="8" id="KW-1185">Reference proteome</keyword>
<dbReference type="eggNOG" id="COG4886">
    <property type="taxonomic scope" value="Bacteria"/>
</dbReference>
<dbReference type="Proteomes" id="UP000029554">
    <property type="component" value="Unassembled WGS sequence"/>
</dbReference>
<dbReference type="GO" id="GO:0035591">
    <property type="term" value="F:signaling adaptor activity"/>
    <property type="evidence" value="ECO:0007669"/>
    <property type="project" value="TreeGrafter"/>
</dbReference>
<evidence type="ECO:0000259" key="6">
    <source>
        <dbReference type="Pfam" id="PF24595"/>
    </source>
</evidence>
<name>A0A095SWT2_9FLAO</name>
<dbReference type="OrthoDB" id="1110367at2"/>
<keyword evidence="3" id="KW-0677">Repeat</keyword>
<dbReference type="SUPFAM" id="SSF52058">
    <property type="entry name" value="L domain-like"/>
    <property type="match status" value="1"/>
</dbReference>
<evidence type="ECO:0000313" key="7">
    <source>
        <dbReference type="EMBL" id="KGD69111.1"/>
    </source>
</evidence>
<dbReference type="EMBL" id="JRHH01000002">
    <property type="protein sequence ID" value="KGD69111.1"/>
    <property type="molecule type" value="Genomic_DNA"/>
</dbReference>
<feature type="chain" id="PRO_5001909670" evidence="4">
    <location>
        <begin position="20"/>
        <end position="767"/>
    </location>
</feature>
<evidence type="ECO:0000313" key="8">
    <source>
        <dbReference type="Proteomes" id="UP000029554"/>
    </source>
</evidence>
<dbReference type="InterPro" id="IPR047589">
    <property type="entry name" value="DUF11_rpt"/>
</dbReference>
<dbReference type="InterPro" id="IPR032675">
    <property type="entry name" value="LRR_dom_sf"/>
</dbReference>
<feature type="signal peptide" evidence="4">
    <location>
        <begin position="1"/>
        <end position="19"/>
    </location>
</feature>
<dbReference type="Pfam" id="PF24595">
    <property type="entry name" value="DUF7619"/>
    <property type="match status" value="1"/>
</dbReference>
<evidence type="ECO:0000256" key="1">
    <source>
        <dbReference type="ARBA" id="ARBA00022614"/>
    </source>
</evidence>
<protein>
    <submittedName>
        <fullName evidence="7">Uncharacterized protein</fullName>
    </submittedName>
</protein>
<dbReference type="NCBIfam" id="TIGR04183">
    <property type="entry name" value="Por_Secre_tail"/>
    <property type="match status" value="1"/>
</dbReference>
<accession>A0A095SWT2</accession>
<dbReference type="AlphaFoldDB" id="A0A095SWT2"/>
<dbReference type="RefSeq" id="WP_035125137.1">
    <property type="nucleotide sequence ID" value="NZ_JRHH01000002.1"/>
</dbReference>
<dbReference type="STRING" id="1453498.LG45_05625"/>
<dbReference type="PANTHER" id="PTHR47566">
    <property type="match status" value="1"/>
</dbReference>
<feature type="domain" description="DUF7619" evidence="6">
    <location>
        <begin position="549"/>
        <end position="680"/>
    </location>
</feature>
<dbReference type="InterPro" id="IPR026444">
    <property type="entry name" value="Secre_tail"/>
</dbReference>
<dbReference type="Gene3D" id="3.80.10.10">
    <property type="entry name" value="Ribonuclease Inhibitor"/>
    <property type="match status" value="1"/>
</dbReference>